<evidence type="ECO:0000313" key="3">
    <source>
        <dbReference type="EMBL" id="KAH6586714.1"/>
    </source>
</evidence>
<feature type="region of interest" description="Disordered" evidence="1">
    <location>
        <begin position="124"/>
        <end position="171"/>
    </location>
</feature>
<dbReference type="Proteomes" id="UP001648503">
    <property type="component" value="Unassembled WGS sequence"/>
</dbReference>
<accession>A0ABQ8EU82</accession>
<protein>
    <recommendedName>
        <fullName evidence="5">BZIP domain-containing protein</fullName>
    </recommendedName>
</protein>
<name>A0ABQ8EU82_9FUNG</name>
<evidence type="ECO:0000313" key="4">
    <source>
        <dbReference type="Proteomes" id="UP001648503"/>
    </source>
</evidence>
<feature type="signal peptide" evidence="2">
    <location>
        <begin position="1"/>
        <end position="21"/>
    </location>
</feature>
<feature type="compositionally biased region" description="Polar residues" evidence="1">
    <location>
        <begin position="160"/>
        <end position="171"/>
    </location>
</feature>
<feature type="chain" id="PRO_5046025270" description="BZIP domain-containing protein" evidence="2">
    <location>
        <begin position="22"/>
        <end position="250"/>
    </location>
</feature>
<evidence type="ECO:0000256" key="1">
    <source>
        <dbReference type="SAM" id="MobiDB-lite"/>
    </source>
</evidence>
<dbReference type="EMBL" id="JAFCIX010000571">
    <property type="protein sequence ID" value="KAH6586714.1"/>
    <property type="molecule type" value="Genomic_DNA"/>
</dbReference>
<reference evidence="3 4" key="1">
    <citation type="submission" date="2021-02" db="EMBL/GenBank/DDBJ databases">
        <title>Variation within the Batrachochytrium salamandrivorans European outbreak.</title>
        <authorList>
            <person name="Kelly M."/>
            <person name="Pasmans F."/>
            <person name="Shea T.P."/>
            <person name="Munoz J.F."/>
            <person name="Carranza S."/>
            <person name="Cuomo C.A."/>
            <person name="Martel A."/>
        </authorList>
    </citation>
    <scope>NUCLEOTIDE SEQUENCE [LARGE SCALE GENOMIC DNA]</scope>
    <source>
        <strain evidence="3 4">AMFP18/2</strain>
    </source>
</reference>
<sequence length="250" mass="26286">MKPSLILFSVLGLLLPANVLAIPIPGSTLGSAANPAVQEPTLVKRGIKLWWKEQKLKFSTWRKQRYERKAERAAYRNSINQQELDKQLVKDGYGELQSIPGQDGFPVDRPDQMIGGVPPLPLPIDGPIPVDDISDGDGKDPGYDSSNGLSDIDNGPGYDSDSSLPVASLGTSPSYGLDKSLPIIPGPIGGPIGGPSSYNSNNMAAGLSPGIGAHDLSLGNLQRNKNGIGFCVPRHSILPIGGPGSPGYNS</sequence>
<comment type="caution">
    <text evidence="3">The sequence shown here is derived from an EMBL/GenBank/DDBJ whole genome shotgun (WGS) entry which is preliminary data.</text>
</comment>
<keyword evidence="2" id="KW-0732">Signal</keyword>
<organism evidence="3 4">
    <name type="scientific">Batrachochytrium salamandrivorans</name>
    <dbReference type="NCBI Taxonomy" id="1357716"/>
    <lineage>
        <taxon>Eukaryota</taxon>
        <taxon>Fungi</taxon>
        <taxon>Fungi incertae sedis</taxon>
        <taxon>Chytridiomycota</taxon>
        <taxon>Chytridiomycota incertae sedis</taxon>
        <taxon>Chytridiomycetes</taxon>
        <taxon>Rhizophydiales</taxon>
        <taxon>Rhizophydiales incertae sedis</taxon>
        <taxon>Batrachochytrium</taxon>
    </lineage>
</organism>
<gene>
    <name evidence="3" type="ORF">BASA50_000311</name>
</gene>
<keyword evidence="4" id="KW-1185">Reference proteome</keyword>
<proteinExistence type="predicted"/>
<evidence type="ECO:0000256" key="2">
    <source>
        <dbReference type="SAM" id="SignalP"/>
    </source>
</evidence>
<evidence type="ECO:0008006" key="5">
    <source>
        <dbReference type="Google" id="ProtNLM"/>
    </source>
</evidence>